<dbReference type="SMART" id="SM00382">
    <property type="entry name" value="AAA"/>
    <property type="match status" value="2"/>
</dbReference>
<feature type="domain" description="ABC transporter" evidence="5">
    <location>
        <begin position="319"/>
        <end position="539"/>
    </location>
</feature>
<dbReference type="OrthoDB" id="9760950at2"/>
<dbReference type="PROSITE" id="PS00211">
    <property type="entry name" value="ABC_TRANSPORTER_1"/>
    <property type="match status" value="2"/>
</dbReference>
<dbReference type="FunFam" id="3.40.50.300:FF:000309">
    <property type="entry name" value="ABC transporter ATP-binding protein"/>
    <property type="match status" value="1"/>
</dbReference>
<dbReference type="PANTHER" id="PTHR42855">
    <property type="entry name" value="ABC TRANSPORTER ATP-BINDING SUBUNIT"/>
    <property type="match status" value="1"/>
</dbReference>
<dbReference type="PANTHER" id="PTHR42855:SF1">
    <property type="entry name" value="ABC TRANSPORTER DOMAIN-CONTAINING PROTEIN"/>
    <property type="match status" value="1"/>
</dbReference>
<dbReference type="InterPro" id="IPR051309">
    <property type="entry name" value="ABCF_ATPase"/>
</dbReference>
<dbReference type="Pfam" id="PF16326">
    <property type="entry name" value="ABC_tran_CTD"/>
    <property type="match status" value="1"/>
</dbReference>
<feature type="compositionally biased region" description="Basic and acidic residues" evidence="4">
    <location>
        <begin position="531"/>
        <end position="549"/>
    </location>
</feature>
<feature type="compositionally biased region" description="Basic residues" evidence="4">
    <location>
        <begin position="276"/>
        <end position="287"/>
    </location>
</feature>
<keyword evidence="2" id="KW-0547">Nucleotide-binding</keyword>
<sequence length="628" mass="72001">MSLLRCENLHKMFGEKTLFDGLSFTVEPNERIGLIGVNGTGKSTLLKVLAGIESSEKGELYHANDFTIEYLSQDPELPLDQTVLEVIYQGDADVMKTMRNYEFALQQLDARPDSEEAQAALTKAQENMDLHQAWEANAAAKTVLTKLGIFDFSAPVHTLSGGQKKRVAIAKSLIQPVDLLLLDEPTNHLDNETIEWLESYLASYKGSLIIITHDRYFLNRVTNTIFELDHGRMFRYEGNYELFLQKKAEREQQEADAEAKRQNYLRKELEWMSRQPKARGTKQKARKDRIEEVKNREGPKQDGDVDFAIGSKRLGKKVIELSDVQKSFDGHTLFSGIDERFVPGDRVGLIGPNGSGKTTLLNVIAGKENPDEGEVVIGETVKIGYYTQDHEEMDEDMRMLDYIKETAEVVYTKDGDEKTAEQMLERFLFPRSTHRTYIRRLSGGERRRLFLLKTLMEEPNVLFLDEPTNDLDTKTLSVLEDYLDQFPGVVVTVSHDRYFLDRAVGRLLVFDGDGGVTGFYGSYSDWLETRREENERNAAKKQEDTDSSHKQTAKPRKKLSYNEQREWESIEDEIDALEQQIEQLDSEIARTGSDFDKARELHEEKVETEKKLEEKMDRWAELSEKVGD</sequence>
<dbReference type="GO" id="GO:0005524">
    <property type="term" value="F:ATP binding"/>
    <property type="evidence" value="ECO:0007669"/>
    <property type="project" value="UniProtKB-KW"/>
</dbReference>
<dbReference type="EMBL" id="FOGV01000014">
    <property type="protein sequence ID" value="SES08919.1"/>
    <property type="molecule type" value="Genomic_DNA"/>
</dbReference>
<dbReference type="PROSITE" id="PS50893">
    <property type="entry name" value="ABC_TRANSPORTER_2"/>
    <property type="match status" value="2"/>
</dbReference>
<protein>
    <submittedName>
        <fullName evidence="6">ATP-binding cassette, subfamily F, uup</fullName>
    </submittedName>
</protein>
<evidence type="ECO:0000259" key="5">
    <source>
        <dbReference type="PROSITE" id="PS50893"/>
    </source>
</evidence>
<dbReference type="CDD" id="cd03221">
    <property type="entry name" value="ABCF_EF-3"/>
    <property type="match status" value="2"/>
</dbReference>
<dbReference type="AlphaFoldDB" id="A0A1H9UHU6"/>
<feature type="region of interest" description="Disordered" evidence="4">
    <location>
        <begin position="531"/>
        <end position="564"/>
    </location>
</feature>
<gene>
    <name evidence="6" type="ORF">SAMN05444126_11453</name>
</gene>
<evidence type="ECO:0000313" key="7">
    <source>
        <dbReference type="Proteomes" id="UP000199318"/>
    </source>
</evidence>
<dbReference type="InterPro" id="IPR017871">
    <property type="entry name" value="ABC_transporter-like_CS"/>
</dbReference>
<reference evidence="7" key="1">
    <citation type="submission" date="2016-10" db="EMBL/GenBank/DDBJ databases">
        <authorList>
            <person name="de Groot N.N."/>
        </authorList>
    </citation>
    <scope>NUCLEOTIDE SEQUENCE [LARGE SCALE GENOMIC DNA]</scope>
    <source>
        <strain evidence="7">10nlg</strain>
    </source>
</reference>
<dbReference type="Pfam" id="PF12848">
    <property type="entry name" value="ABC_tran_Xtn"/>
    <property type="match status" value="1"/>
</dbReference>
<evidence type="ECO:0000256" key="2">
    <source>
        <dbReference type="ARBA" id="ARBA00022741"/>
    </source>
</evidence>
<accession>A0A1H9UHU6</accession>
<keyword evidence="3 6" id="KW-0067">ATP-binding</keyword>
<evidence type="ECO:0000256" key="1">
    <source>
        <dbReference type="ARBA" id="ARBA00022737"/>
    </source>
</evidence>
<dbReference type="InterPro" id="IPR003439">
    <property type="entry name" value="ABC_transporter-like_ATP-bd"/>
</dbReference>
<organism evidence="6 7">
    <name type="scientific">Salisediminibacterium halotolerans</name>
    <dbReference type="NCBI Taxonomy" id="517425"/>
    <lineage>
        <taxon>Bacteria</taxon>
        <taxon>Bacillati</taxon>
        <taxon>Bacillota</taxon>
        <taxon>Bacilli</taxon>
        <taxon>Bacillales</taxon>
        <taxon>Bacillaceae</taxon>
        <taxon>Salisediminibacterium</taxon>
    </lineage>
</organism>
<dbReference type="InterPro" id="IPR027417">
    <property type="entry name" value="P-loop_NTPase"/>
</dbReference>
<dbReference type="InterPro" id="IPR032524">
    <property type="entry name" value="ABC_tran_C"/>
</dbReference>
<dbReference type="InterPro" id="IPR003593">
    <property type="entry name" value="AAA+_ATPase"/>
</dbReference>
<dbReference type="Proteomes" id="UP000199318">
    <property type="component" value="Unassembled WGS sequence"/>
</dbReference>
<dbReference type="Pfam" id="PF00005">
    <property type="entry name" value="ABC_tran"/>
    <property type="match status" value="2"/>
</dbReference>
<comment type="caution">
    <text evidence="6">The sequence shown here is derived from an EMBL/GenBank/DDBJ whole genome shotgun (WGS) entry which is preliminary data.</text>
</comment>
<dbReference type="GO" id="GO:0003677">
    <property type="term" value="F:DNA binding"/>
    <property type="evidence" value="ECO:0007669"/>
    <property type="project" value="InterPro"/>
</dbReference>
<feature type="compositionally biased region" description="Basic and acidic residues" evidence="4">
    <location>
        <begin position="288"/>
        <end position="303"/>
    </location>
</feature>
<dbReference type="Gene3D" id="1.10.287.380">
    <property type="entry name" value="Valyl-tRNA synthetase, C-terminal domain"/>
    <property type="match status" value="1"/>
</dbReference>
<dbReference type="FunFam" id="3.40.50.300:FF:000011">
    <property type="entry name" value="Putative ABC transporter ATP-binding component"/>
    <property type="match status" value="1"/>
</dbReference>
<dbReference type="InterPro" id="IPR037118">
    <property type="entry name" value="Val-tRNA_synth_C_sf"/>
</dbReference>
<keyword evidence="7" id="KW-1185">Reference proteome</keyword>
<dbReference type="InterPro" id="IPR032781">
    <property type="entry name" value="ABC_tran_Xtn"/>
</dbReference>
<dbReference type="Gene3D" id="3.40.50.300">
    <property type="entry name" value="P-loop containing nucleotide triphosphate hydrolases"/>
    <property type="match status" value="2"/>
</dbReference>
<feature type="region of interest" description="Disordered" evidence="4">
    <location>
        <begin position="273"/>
        <end position="306"/>
    </location>
</feature>
<evidence type="ECO:0000313" key="6">
    <source>
        <dbReference type="EMBL" id="SES08919.1"/>
    </source>
</evidence>
<feature type="compositionally biased region" description="Basic and acidic residues" evidence="4">
    <location>
        <begin position="593"/>
        <end position="611"/>
    </location>
</feature>
<evidence type="ECO:0000256" key="4">
    <source>
        <dbReference type="SAM" id="MobiDB-lite"/>
    </source>
</evidence>
<dbReference type="GO" id="GO:0016887">
    <property type="term" value="F:ATP hydrolysis activity"/>
    <property type="evidence" value="ECO:0007669"/>
    <property type="project" value="InterPro"/>
</dbReference>
<feature type="domain" description="ABC transporter" evidence="5">
    <location>
        <begin position="4"/>
        <end position="255"/>
    </location>
</feature>
<name>A0A1H9UHU6_9BACI</name>
<dbReference type="SUPFAM" id="SSF52540">
    <property type="entry name" value="P-loop containing nucleoside triphosphate hydrolases"/>
    <property type="match status" value="2"/>
</dbReference>
<feature type="region of interest" description="Disordered" evidence="4">
    <location>
        <begin position="592"/>
        <end position="611"/>
    </location>
</feature>
<proteinExistence type="predicted"/>
<dbReference type="STRING" id="1464123.SAMN05444126_11453"/>
<keyword evidence="1" id="KW-0677">Repeat</keyword>
<evidence type="ECO:0000256" key="3">
    <source>
        <dbReference type="ARBA" id="ARBA00022840"/>
    </source>
</evidence>